<name>A0ABQ5JQD3_9LACO</name>
<evidence type="ECO:0000313" key="6">
    <source>
        <dbReference type="EMBL" id="GKT05579.1"/>
    </source>
</evidence>
<comment type="similarity">
    <text evidence="1">Belongs to the glycosyltransferase 2 family.</text>
</comment>
<gene>
    <name evidence="6" type="ORF">JCM31185_08670</name>
</gene>
<protein>
    <submittedName>
        <fullName evidence="6">Glycosyl transferase family 2</fullName>
    </submittedName>
</protein>
<evidence type="ECO:0000256" key="1">
    <source>
        <dbReference type="ARBA" id="ARBA00006739"/>
    </source>
</evidence>
<proteinExistence type="inferred from homology"/>
<dbReference type="RefSeq" id="WP_407882938.1">
    <property type="nucleotide sequence ID" value="NZ_BQXO01000002.1"/>
</dbReference>
<dbReference type="Proteomes" id="UP001628078">
    <property type="component" value="Unassembled WGS sequence"/>
</dbReference>
<evidence type="ECO:0000259" key="5">
    <source>
        <dbReference type="Pfam" id="PF13632"/>
    </source>
</evidence>
<dbReference type="PANTHER" id="PTHR43630:SF1">
    <property type="entry name" value="POLY-BETA-1,6-N-ACETYL-D-GLUCOSAMINE SYNTHASE"/>
    <property type="match status" value="1"/>
</dbReference>
<organism evidence="6 7">
    <name type="scientific">Furfurilactobacillus curtus</name>
    <dbReference type="NCBI Taxonomy" id="1746200"/>
    <lineage>
        <taxon>Bacteria</taxon>
        <taxon>Bacillati</taxon>
        <taxon>Bacillota</taxon>
        <taxon>Bacilli</taxon>
        <taxon>Lactobacillales</taxon>
        <taxon>Lactobacillaceae</taxon>
        <taxon>Furfurilactobacillus</taxon>
    </lineage>
</organism>
<comment type="caution">
    <text evidence="6">The sequence shown here is derived from an EMBL/GenBank/DDBJ whole genome shotgun (WGS) entry which is preliminary data.</text>
</comment>
<dbReference type="SUPFAM" id="SSF53448">
    <property type="entry name" value="Nucleotide-diphospho-sugar transferases"/>
    <property type="match status" value="1"/>
</dbReference>
<keyword evidence="4" id="KW-0472">Membrane</keyword>
<dbReference type="EMBL" id="BQXO01000002">
    <property type="protein sequence ID" value="GKT05579.1"/>
    <property type="molecule type" value="Genomic_DNA"/>
</dbReference>
<sequence length="424" mass="47859">MKTLITVAAVISITFYCYFLITVILTNQARQLVHFEQKGATPYHLFIVIPVLNEAGVIAHTISNLINTFTELPATITPHIIAINDNSDDDSLAILQTIDSSFLTIINRQAPTARQGKGAALNHAIKHIQKHYPTLDDTMTIIGILDADAIMTAADFTHLIADFEADPKLSMIQTAVAIYNQTNWLTRIQDFEFMSMNNSTQQLRTSLGQGIASGNGQFVTLRLAIENPWGNSLLEDLEFTLRAWLNGYQTAFTHNVIVHQEGITKLRPFIRQRIRWCQGGLDCLPYLPRLWRSHYVNLFQRVDTTLWVITPFLACVVPITNLIVLITQVGLYLTQAPQHWVSPALMLIMFLNVMICFVLAMQYQRNYAKVTRMPSFLAALWLSVSFQVYLIIMSIVPFIAIGRQLSGRHTWVKTTHSVVASKTN</sequence>
<reference evidence="6 7" key="1">
    <citation type="submission" date="2022-03" db="EMBL/GenBank/DDBJ databases">
        <title>Draft genome sequence of Furfurilactobacillus curtus JCM 31185.</title>
        <authorList>
            <person name="Suzuki S."/>
            <person name="Endo A."/>
            <person name="Kajikawa A."/>
        </authorList>
    </citation>
    <scope>NUCLEOTIDE SEQUENCE [LARGE SCALE GENOMIC DNA]</scope>
    <source>
        <strain evidence="6 7">JCM 31185</strain>
    </source>
</reference>
<dbReference type="GO" id="GO:0016740">
    <property type="term" value="F:transferase activity"/>
    <property type="evidence" value="ECO:0007669"/>
    <property type="project" value="UniProtKB-KW"/>
</dbReference>
<dbReference type="InterPro" id="IPR001173">
    <property type="entry name" value="Glyco_trans_2-like"/>
</dbReference>
<accession>A0ABQ5JQD3</accession>
<keyword evidence="4" id="KW-1133">Transmembrane helix</keyword>
<feature type="transmembrane region" description="Helical" evidence="4">
    <location>
        <begin position="375"/>
        <end position="401"/>
    </location>
</feature>
<feature type="transmembrane region" description="Helical" evidence="4">
    <location>
        <begin position="6"/>
        <end position="25"/>
    </location>
</feature>
<keyword evidence="2" id="KW-0328">Glycosyltransferase</keyword>
<keyword evidence="4" id="KW-0812">Transmembrane</keyword>
<keyword evidence="3 6" id="KW-0808">Transferase</keyword>
<feature type="transmembrane region" description="Helical" evidence="4">
    <location>
        <begin position="306"/>
        <end position="334"/>
    </location>
</feature>
<feature type="domain" description="Glycosyltransferase 2-like" evidence="5">
    <location>
        <begin position="141"/>
        <end position="349"/>
    </location>
</feature>
<feature type="transmembrane region" description="Helical" evidence="4">
    <location>
        <begin position="340"/>
        <end position="363"/>
    </location>
</feature>
<dbReference type="InterPro" id="IPR029044">
    <property type="entry name" value="Nucleotide-diphossugar_trans"/>
</dbReference>
<dbReference type="Gene3D" id="3.90.550.10">
    <property type="entry name" value="Spore Coat Polysaccharide Biosynthesis Protein SpsA, Chain A"/>
    <property type="match status" value="1"/>
</dbReference>
<dbReference type="Pfam" id="PF13632">
    <property type="entry name" value="Glyco_trans_2_3"/>
    <property type="match status" value="1"/>
</dbReference>
<evidence type="ECO:0000313" key="7">
    <source>
        <dbReference type="Proteomes" id="UP001628078"/>
    </source>
</evidence>
<evidence type="ECO:0000256" key="4">
    <source>
        <dbReference type="SAM" id="Phobius"/>
    </source>
</evidence>
<dbReference type="PANTHER" id="PTHR43630">
    <property type="entry name" value="POLY-BETA-1,6-N-ACETYL-D-GLUCOSAMINE SYNTHASE"/>
    <property type="match status" value="1"/>
</dbReference>
<keyword evidence="7" id="KW-1185">Reference proteome</keyword>
<evidence type="ECO:0000256" key="2">
    <source>
        <dbReference type="ARBA" id="ARBA00022676"/>
    </source>
</evidence>
<evidence type="ECO:0000256" key="3">
    <source>
        <dbReference type="ARBA" id="ARBA00022679"/>
    </source>
</evidence>